<dbReference type="InterPro" id="IPR035959">
    <property type="entry name" value="RutC-like_sf"/>
</dbReference>
<dbReference type="InterPro" id="IPR006056">
    <property type="entry name" value="RidA"/>
</dbReference>
<dbReference type="PANTHER" id="PTHR11803:SF39">
    <property type="entry name" value="2-IMINOBUTANOATE_2-IMINOPROPANOATE DEAMINASE"/>
    <property type="match status" value="1"/>
</dbReference>
<dbReference type="AlphaFoldDB" id="A0A4U9XGW6"/>
<sequence length="121" mass="13464">MKNYPDSIGPYSIYTVEGNTLYTSGQLPVIPETGDLASGFEAQCRQSFANIKGILEEQDLDLSHVFKLTIYLSDLKNFNALNEVMEDLFEEPYPIRTAYQVAALPKGALIEVEALARLTKS</sequence>
<dbReference type="FunFam" id="3.30.1330.40:FF:000001">
    <property type="entry name" value="L-PSP family endoribonuclease"/>
    <property type="match status" value="1"/>
</dbReference>
<reference evidence="2 3" key="1">
    <citation type="submission" date="2019-05" db="EMBL/GenBank/DDBJ databases">
        <authorList>
            <consortium name="Pathogen Informatics"/>
        </authorList>
    </citation>
    <scope>NUCLEOTIDE SEQUENCE [LARGE SCALE GENOMIC DNA]</scope>
    <source>
        <strain evidence="2 3">NCTC5386</strain>
    </source>
</reference>
<protein>
    <submittedName>
        <fullName evidence="2">Endoribonuclease L-PSP</fullName>
        <ecNumber evidence="2">3.5.4.-</ecNumber>
    </submittedName>
</protein>
<gene>
    <name evidence="2" type="primary">tdcF</name>
    <name evidence="2" type="ORF">NCTC5386_00173</name>
</gene>
<comment type="similarity">
    <text evidence="1">Belongs to the RutC family.</text>
</comment>
<dbReference type="Gene3D" id="3.30.1330.40">
    <property type="entry name" value="RutC-like"/>
    <property type="match status" value="1"/>
</dbReference>
<evidence type="ECO:0000313" key="3">
    <source>
        <dbReference type="Proteomes" id="UP000394068"/>
    </source>
</evidence>
<evidence type="ECO:0000313" key="2">
    <source>
        <dbReference type="EMBL" id="VTS12363.1"/>
    </source>
</evidence>
<evidence type="ECO:0000256" key="1">
    <source>
        <dbReference type="ARBA" id="ARBA00010552"/>
    </source>
</evidence>
<keyword evidence="2" id="KW-0378">Hydrolase</keyword>
<name>A0A4U9XGW6_9STRE</name>
<dbReference type="Proteomes" id="UP000394068">
    <property type="component" value="Unassembled WGS sequence"/>
</dbReference>
<organism evidence="2 3">
    <name type="scientific">Streptococcus pseudoporcinus</name>
    <dbReference type="NCBI Taxonomy" id="361101"/>
    <lineage>
        <taxon>Bacteria</taxon>
        <taxon>Bacillati</taxon>
        <taxon>Bacillota</taxon>
        <taxon>Bacilli</taxon>
        <taxon>Lactobacillales</taxon>
        <taxon>Streptococcaceae</taxon>
        <taxon>Streptococcus</taxon>
    </lineage>
</organism>
<dbReference type="Pfam" id="PF01042">
    <property type="entry name" value="Ribonuc_L-PSP"/>
    <property type="match status" value="1"/>
</dbReference>
<dbReference type="GO" id="GO:0019239">
    <property type="term" value="F:deaminase activity"/>
    <property type="evidence" value="ECO:0007669"/>
    <property type="project" value="TreeGrafter"/>
</dbReference>
<dbReference type="CDD" id="cd00448">
    <property type="entry name" value="YjgF_YER057c_UK114_family"/>
    <property type="match status" value="1"/>
</dbReference>
<proteinExistence type="inferred from homology"/>
<dbReference type="SUPFAM" id="SSF55298">
    <property type="entry name" value="YjgF-like"/>
    <property type="match status" value="1"/>
</dbReference>
<dbReference type="EC" id="3.5.4.-" evidence="2"/>
<dbReference type="InterPro" id="IPR006175">
    <property type="entry name" value="YjgF/YER057c/UK114"/>
</dbReference>
<dbReference type="EMBL" id="CABEHT010000001">
    <property type="protein sequence ID" value="VTS12363.1"/>
    <property type="molecule type" value="Genomic_DNA"/>
</dbReference>
<dbReference type="NCBIfam" id="TIGR00004">
    <property type="entry name" value="Rid family detoxifying hydrolase"/>
    <property type="match status" value="1"/>
</dbReference>
<accession>A0A4U9XGW6</accession>
<dbReference type="PANTHER" id="PTHR11803">
    <property type="entry name" value="2-IMINOBUTANOATE/2-IMINOPROPANOATE DEAMINASE RIDA"/>
    <property type="match status" value="1"/>
</dbReference>
<dbReference type="RefSeq" id="WP_077322930.1">
    <property type="nucleotide sequence ID" value="NZ_CABEHT010000001.1"/>
</dbReference>
<dbReference type="GO" id="GO:0005829">
    <property type="term" value="C:cytosol"/>
    <property type="evidence" value="ECO:0007669"/>
    <property type="project" value="TreeGrafter"/>
</dbReference>